<reference evidence="1" key="1">
    <citation type="submission" date="2021-10" db="EMBL/GenBank/DDBJ databases">
        <title>Anaerobic single-cell dispensing facilitates the cultivation of human gut bacteria.</title>
        <authorList>
            <person name="Afrizal A."/>
        </authorList>
    </citation>
    <scope>NUCLEOTIDE SEQUENCE</scope>
    <source>
        <strain evidence="1">CLA-AA-H233</strain>
    </source>
</reference>
<evidence type="ECO:0000313" key="1">
    <source>
        <dbReference type="EMBL" id="MCC2198623.1"/>
    </source>
</evidence>
<comment type="caution">
    <text evidence="1">The sequence shown here is derived from an EMBL/GenBank/DDBJ whole genome shotgun (WGS) entry which is preliminary data.</text>
</comment>
<organism evidence="1 2">
    <name type="scientific">Faecalibacterium butyricigenerans</name>
    <dbReference type="NCBI Taxonomy" id="1851427"/>
    <lineage>
        <taxon>Bacteria</taxon>
        <taxon>Bacillati</taxon>
        <taxon>Bacillota</taxon>
        <taxon>Clostridia</taxon>
        <taxon>Eubacteriales</taxon>
        <taxon>Oscillospiraceae</taxon>
        <taxon>Faecalibacterium</taxon>
    </lineage>
</organism>
<keyword evidence="2" id="KW-1185">Reference proteome</keyword>
<dbReference type="Proteomes" id="UP001430637">
    <property type="component" value="Unassembled WGS sequence"/>
</dbReference>
<accession>A0ABS8F6Q8</accession>
<dbReference type="RefSeq" id="WP_227620185.1">
    <property type="nucleotide sequence ID" value="NZ_JAJEQL010000003.1"/>
</dbReference>
<dbReference type="EMBL" id="JAJEQL010000003">
    <property type="protein sequence ID" value="MCC2198623.1"/>
    <property type="molecule type" value="Genomic_DNA"/>
</dbReference>
<sequence>MLICMVKTPFVWFCIWPDCSAERQGVGEYTFLFGIWWVRHFAKRHFRGEITPCFWPENKGKTARNLCRKWACQGRFDAAKMLCDTAKNGPESAVEMLKIYERIRAENCEKIGEKPLNFMKSSENYVQIAQKTM</sequence>
<name>A0ABS8F6Q8_9FIRM</name>
<evidence type="ECO:0000313" key="2">
    <source>
        <dbReference type="Proteomes" id="UP001430637"/>
    </source>
</evidence>
<evidence type="ECO:0008006" key="3">
    <source>
        <dbReference type="Google" id="ProtNLM"/>
    </source>
</evidence>
<gene>
    <name evidence="1" type="ORF">LKD23_02425</name>
</gene>
<protein>
    <recommendedName>
        <fullName evidence="3">Sel1 repeat family protein</fullName>
    </recommendedName>
</protein>
<proteinExistence type="predicted"/>